<keyword evidence="3" id="KW-0488">Methylation</keyword>
<dbReference type="InterPro" id="IPR022346">
    <property type="entry name" value="T2SS_GspH"/>
</dbReference>
<gene>
    <name evidence="9" type="ORF">DCO16_01305</name>
</gene>
<keyword evidence="6" id="KW-1133">Transmembrane helix</keyword>
<dbReference type="Pfam" id="PF12019">
    <property type="entry name" value="GspH"/>
    <property type="match status" value="1"/>
</dbReference>
<evidence type="ECO:0000256" key="3">
    <source>
        <dbReference type="ARBA" id="ARBA00022481"/>
    </source>
</evidence>
<sequence>MAVVLIVAIMAVMTVPLMHEHMAAREIDLIARRFIAHAQFACSQSLKLGRSVHITPLAGNVWEAGWLVKNNCGKSQVKTGCVERIWFSQGKITPVYFKGGGKQFIDPHSSQRGITFNAAGAAKTAQGGFVANRLILGHERDTRLERQLILGSGGRWRICDPHKDSKACR</sequence>
<keyword evidence="10" id="KW-1185">Reference proteome</keyword>
<reference evidence="9 10" key="1">
    <citation type="submission" date="2018-04" db="EMBL/GenBank/DDBJ databases">
        <title>Polynucleobacter sp. LimPoW16 genome.</title>
        <authorList>
            <person name="Hahn M.W."/>
        </authorList>
    </citation>
    <scope>NUCLEOTIDE SEQUENCE [LARGE SCALE GENOMIC DNA]</scope>
    <source>
        <strain evidence="9 10">LimPoW16</strain>
    </source>
</reference>
<dbReference type="AlphaFoldDB" id="A0A6M9PX85"/>
<keyword evidence="5" id="KW-0812">Transmembrane</keyword>
<dbReference type="GO" id="GO:0015627">
    <property type="term" value="C:type II protein secretion system complex"/>
    <property type="evidence" value="ECO:0007669"/>
    <property type="project" value="InterPro"/>
</dbReference>
<evidence type="ECO:0000256" key="5">
    <source>
        <dbReference type="ARBA" id="ARBA00022692"/>
    </source>
</evidence>
<dbReference type="EMBL" id="CP028941">
    <property type="protein sequence ID" value="QKM63567.1"/>
    <property type="molecule type" value="Genomic_DNA"/>
</dbReference>
<comment type="subcellular location">
    <subcellularLocation>
        <location evidence="1">Cell inner membrane</location>
        <topology evidence="1">Single-pass membrane protein</topology>
    </subcellularLocation>
</comment>
<feature type="domain" description="General secretion pathway GspH" evidence="8">
    <location>
        <begin position="31"/>
        <end position="149"/>
    </location>
</feature>
<evidence type="ECO:0000256" key="1">
    <source>
        <dbReference type="ARBA" id="ARBA00004377"/>
    </source>
</evidence>
<organism evidence="9 10">
    <name type="scientific">Polynucleobacter antarcticus</name>
    <dbReference type="NCBI Taxonomy" id="1743162"/>
    <lineage>
        <taxon>Bacteria</taxon>
        <taxon>Pseudomonadati</taxon>
        <taxon>Pseudomonadota</taxon>
        <taxon>Betaproteobacteria</taxon>
        <taxon>Burkholderiales</taxon>
        <taxon>Burkholderiaceae</taxon>
        <taxon>Polynucleobacter</taxon>
    </lineage>
</organism>
<evidence type="ECO:0000313" key="9">
    <source>
        <dbReference type="EMBL" id="QKM63567.1"/>
    </source>
</evidence>
<name>A0A6M9PX85_9BURK</name>
<dbReference type="GO" id="GO:0005886">
    <property type="term" value="C:plasma membrane"/>
    <property type="evidence" value="ECO:0007669"/>
    <property type="project" value="UniProtKB-SubCell"/>
</dbReference>
<protein>
    <recommendedName>
        <fullName evidence="8">General secretion pathway GspH domain-containing protein</fullName>
    </recommendedName>
</protein>
<keyword evidence="2" id="KW-1003">Cell membrane</keyword>
<dbReference type="GO" id="GO:0015628">
    <property type="term" value="P:protein secretion by the type II secretion system"/>
    <property type="evidence" value="ECO:0007669"/>
    <property type="project" value="InterPro"/>
</dbReference>
<dbReference type="KEGG" id="pani:DCO16_01305"/>
<evidence type="ECO:0000313" key="10">
    <source>
        <dbReference type="Proteomes" id="UP000500806"/>
    </source>
</evidence>
<evidence type="ECO:0000256" key="4">
    <source>
        <dbReference type="ARBA" id="ARBA00022519"/>
    </source>
</evidence>
<evidence type="ECO:0000259" key="8">
    <source>
        <dbReference type="Pfam" id="PF12019"/>
    </source>
</evidence>
<evidence type="ECO:0000256" key="7">
    <source>
        <dbReference type="ARBA" id="ARBA00023136"/>
    </source>
</evidence>
<evidence type="ECO:0000256" key="2">
    <source>
        <dbReference type="ARBA" id="ARBA00022475"/>
    </source>
</evidence>
<evidence type="ECO:0000256" key="6">
    <source>
        <dbReference type="ARBA" id="ARBA00022989"/>
    </source>
</evidence>
<dbReference type="Gene3D" id="3.55.40.10">
    <property type="entry name" value="minor pseudopilin epsh domain"/>
    <property type="match status" value="1"/>
</dbReference>
<accession>A0A6M9PX85</accession>
<keyword evidence="7" id="KW-0472">Membrane</keyword>
<proteinExistence type="predicted"/>
<dbReference type="Proteomes" id="UP000500806">
    <property type="component" value="Chromosome"/>
</dbReference>
<keyword evidence="4" id="KW-0997">Cell inner membrane</keyword>